<accession>A0A1M5LR22</accession>
<proteinExistence type="predicted"/>
<evidence type="ECO:0000313" key="1">
    <source>
        <dbReference type="EMBL" id="SHG67564.1"/>
    </source>
</evidence>
<dbReference type="OrthoDB" id="9819182at2"/>
<dbReference type="Proteomes" id="UP000184212">
    <property type="component" value="Unassembled WGS sequence"/>
</dbReference>
<keyword evidence="2" id="KW-1185">Reference proteome</keyword>
<name>A0A1M5LR22_9BACT</name>
<organism evidence="1 2">
    <name type="scientific">Chryseolinea serpens</name>
    <dbReference type="NCBI Taxonomy" id="947013"/>
    <lineage>
        <taxon>Bacteria</taxon>
        <taxon>Pseudomonadati</taxon>
        <taxon>Bacteroidota</taxon>
        <taxon>Cytophagia</taxon>
        <taxon>Cytophagales</taxon>
        <taxon>Fulvivirgaceae</taxon>
        <taxon>Chryseolinea</taxon>
    </lineage>
</organism>
<reference evidence="1 2" key="1">
    <citation type="submission" date="2016-11" db="EMBL/GenBank/DDBJ databases">
        <authorList>
            <person name="Jaros S."/>
            <person name="Januszkiewicz K."/>
            <person name="Wedrychowicz H."/>
        </authorList>
    </citation>
    <scope>NUCLEOTIDE SEQUENCE [LARGE SCALE GENOMIC DNA]</scope>
    <source>
        <strain evidence="1 2">DSM 24574</strain>
    </source>
</reference>
<gene>
    <name evidence="1" type="ORF">SAMN04488109_1354</name>
</gene>
<dbReference type="AlphaFoldDB" id="A0A1M5LR22"/>
<protein>
    <recommendedName>
        <fullName evidence="3">SH3 domain-containing protein</fullName>
    </recommendedName>
</protein>
<evidence type="ECO:0008006" key="3">
    <source>
        <dbReference type="Google" id="ProtNLM"/>
    </source>
</evidence>
<evidence type="ECO:0000313" key="2">
    <source>
        <dbReference type="Proteomes" id="UP000184212"/>
    </source>
</evidence>
<dbReference type="STRING" id="947013.SAMN04488109_1354"/>
<dbReference type="RefSeq" id="WP_073132156.1">
    <property type="nucleotide sequence ID" value="NZ_FQWQ01000001.1"/>
</dbReference>
<dbReference type="EMBL" id="FQWQ01000001">
    <property type="protein sequence ID" value="SHG67564.1"/>
    <property type="molecule type" value="Genomic_DNA"/>
</dbReference>
<sequence>MRIWLFAFIGLSIKHVQAAPRYMAGDSLYVWTLKKLQVRDKDGKVIGALSYGDRVMMLHDDENIRVPIQALPSSTTDGRENPAVMVWGSYVEVGYRNLSGYVFDAYLLKFPPLKTLSNGQREFLPDYFARAFGLLKTVKDQRQDEPFQLQKVYNNGITYARSYVVCCWNTVVMIPDFSMTEAIVFLNYVGGIESYFKDEYIETEKPVIGLEGEQGREPTYVSFTFELQLYSLRKVNDYLIITDEGGD</sequence>